<protein>
    <recommendedName>
        <fullName evidence="1">RNase H type-1 domain-containing protein</fullName>
    </recommendedName>
</protein>
<feature type="domain" description="RNase H type-1" evidence="1">
    <location>
        <begin position="7"/>
        <end position="113"/>
    </location>
</feature>
<keyword evidence="3" id="KW-1185">Reference proteome</keyword>
<dbReference type="Proteomes" id="UP000554482">
    <property type="component" value="Unassembled WGS sequence"/>
</dbReference>
<dbReference type="EMBL" id="JABWDY010034833">
    <property type="protein sequence ID" value="KAF5182376.1"/>
    <property type="molecule type" value="Genomic_DNA"/>
</dbReference>
<dbReference type="GO" id="GO:0004523">
    <property type="term" value="F:RNA-DNA hybrid ribonuclease activity"/>
    <property type="evidence" value="ECO:0007669"/>
    <property type="project" value="InterPro"/>
</dbReference>
<reference evidence="2 3" key="1">
    <citation type="submission" date="2020-06" db="EMBL/GenBank/DDBJ databases">
        <title>Transcriptomic and genomic resources for Thalictrum thalictroides and T. hernandezii: Facilitating candidate gene discovery in an emerging model plant lineage.</title>
        <authorList>
            <person name="Arias T."/>
            <person name="Riano-Pachon D.M."/>
            <person name="Di Stilio V.S."/>
        </authorList>
    </citation>
    <scope>NUCLEOTIDE SEQUENCE [LARGE SCALE GENOMIC DNA]</scope>
    <source>
        <strain evidence="3">cv. WT478/WT964</strain>
        <tissue evidence="2">Leaves</tissue>
    </source>
</reference>
<dbReference type="GO" id="GO:0003676">
    <property type="term" value="F:nucleic acid binding"/>
    <property type="evidence" value="ECO:0007669"/>
    <property type="project" value="InterPro"/>
</dbReference>
<evidence type="ECO:0000313" key="3">
    <source>
        <dbReference type="Proteomes" id="UP000554482"/>
    </source>
</evidence>
<accession>A0A7J6VBB2</accession>
<dbReference type="AlphaFoldDB" id="A0A7J6VBB2"/>
<sequence>MMDTTINFDIAYANPDSEIGIGYIIRTSSGSYVYAGSETGHAGAAEDVDCQGILIALRTGLNHNLSNIILETDCQNATLYLSGKEVNLSWNASCILDNVKILALSFMSVIITFCMS</sequence>
<organism evidence="2 3">
    <name type="scientific">Thalictrum thalictroides</name>
    <name type="common">Rue-anemone</name>
    <name type="synonym">Anemone thalictroides</name>
    <dbReference type="NCBI Taxonomy" id="46969"/>
    <lineage>
        <taxon>Eukaryota</taxon>
        <taxon>Viridiplantae</taxon>
        <taxon>Streptophyta</taxon>
        <taxon>Embryophyta</taxon>
        <taxon>Tracheophyta</taxon>
        <taxon>Spermatophyta</taxon>
        <taxon>Magnoliopsida</taxon>
        <taxon>Ranunculales</taxon>
        <taxon>Ranunculaceae</taxon>
        <taxon>Thalictroideae</taxon>
        <taxon>Thalictrum</taxon>
    </lineage>
</organism>
<dbReference type="CDD" id="cd06222">
    <property type="entry name" value="RNase_H_like"/>
    <property type="match status" value="1"/>
</dbReference>
<dbReference type="Pfam" id="PF13456">
    <property type="entry name" value="RVT_3"/>
    <property type="match status" value="1"/>
</dbReference>
<dbReference type="OrthoDB" id="1906820at2759"/>
<comment type="caution">
    <text evidence="2">The sequence shown here is derived from an EMBL/GenBank/DDBJ whole genome shotgun (WGS) entry which is preliminary data.</text>
</comment>
<dbReference type="PANTHER" id="PTHR47723">
    <property type="entry name" value="OS05G0353850 PROTEIN"/>
    <property type="match status" value="1"/>
</dbReference>
<name>A0A7J6VBB2_THATH</name>
<dbReference type="InterPro" id="IPR044730">
    <property type="entry name" value="RNase_H-like_dom_plant"/>
</dbReference>
<dbReference type="PANTHER" id="PTHR47723:SF21">
    <property type="entry name" value="POLYNUCLEOTIDYL TRANSFERASE, RIBONUCLEASE H-LIKE SUPERFAMILY PROTEIN"/>
    <property type="match status" value="1"/>
</dbReference>
<evidence type="ECO:0000259" key="1">
    <source>
        <dbReference type="Pfam" id="PF13456"/>
    </source>
</evidence>
<dbReference type="InterPro" id="IPR002156">
    <property type="entry name" value="RNaseH_domain"/>
</dbReference>
<gene>
    <name evidence="2" type="ORF">FRX31_028037</name>
</gene>
<evidence type="ECO:0000313" key="2">
    <source>
        <dbReference type="EMBL" id="KAF5182376.1"/>
    </source>
</evidence>
<dbReference type="InterPro" id="IPR053151">
    <property type="entry name" value="RNase_H-like"/>
</dbReference>
<proteinExistence type="predicted"/>
<dbReference type="Gene3D" id="3.30.420.10">
    <property type="entry name" value="Ribonuclease H-like superfamily/Ribonuclease H"/>
    <property type="match status" value="1"/>
</dbReference>
<dbReference type="InterPro" id="IPR036397">
    <property type="entry name" value="RNaseH_sf"/>
</dbReference>